<feature type="transmembrane region" description="Helical" evidence="7">
    <location>
        <begin position="47"/>
        <end position="64"/>
    </location>
</feature>
<gene>
    <name evidence="9" type="ORF">FCI23_12690</name>
</gene>
<evidence type="ECO:0000256" key="1">
    <source>
        <dbReference type="ARBA" id="ARBA00004141"/>
    </source>
</evidence>
<feature type="transmembrane region" description="Helical" evidence="7">
    <location>
        <begin position="235"/>
        <end position="259"/>
    </location>
</feature>
<protein>
    <submittedName>
        <fullName evidence="9">Cation:proton antiporter</fullName>
    </submittedName>
</protein>
<dbReference type="PANTHER" id="PTHR32468">
    <property type="entry name" value="CATION/H + ANTIPORTER"/>
    <property type="match status" value="1"/>
</dbReference>
<evidence type="ECO:0000259" key="8">
    <source>
        <dbReference type="Pfam" id="PF00999"/>
    </source>
</evidence>
<feature type="transmembrane region" description="Helical" evidence="7">
    <location>
        <begin position="135"/>
        <end position="158"/>
    </location>
</feature>
<dbReference type="InterPro" id="IPR050794">
    <property type="entry name" value="CPA2_transporter"/>
</dbReference>
<dbReference type="EMBL" id="SUMC01000009">
    <property type="protein sequence ID" value="TKA11328.1"/>
    <property type="molecule type" value="Genomic_DNA"/>
</dbReference>
<feature type="transmembrane region" description="Helical" evidence="7">
    <location>
        <begin position="350"/>
        <end position="373"/>
    </location>
</feature>
<evidence type="ECO:0000256" key="7">
    <source>
        <dbReference type="SAM" id="Phobius"/>
    </source>
</evidence>
<evidence type="ECO:0000256" key="6">
    <source>
        <dbReference type="ARBA" id="ARBA00023136"/>
    </source>
</evidence>
<keyword evidence="2" id="KW-0813">Transport</keyword>
<accession>A0A4U0SPV5</accession>
<dbReference type="GO" id="GO:0015297">
    <property type="term" value="F:antiporter activity"/>
    <property type="evidence" value="ECO:0007669"/>
    <property type="project" value="InterPro"/>
</dbReference>
<feature type="transmembrane region" description="Helical" evidence="7">
    <location>
        <begin position="271"/>
        <end position="301"/>
    </location>
</feature>
<dbReference type="PANTHER" id="PTHR32468:SF0">
    <property type="entry name" value="K(+)_H(+) ANTIPORTER 1"/>
    <property type="match status" value="1"/>
</dbReference>
<dbReference type="InterPro" id="IPR038770">
    <property type="entry name" value="Na+/solute_symporter_sf"/>
</dbReference>
<keyword evidence="5" id="KW-0406">Ion transport</keyword>
<dbReference type="GO" id="GO:0016020">
    <property type="term" value="C:membrane"/>
    <property type="evidence" value="ECO:0007669"/>
    <property type="project" value="UniProtKB-SubCell"/>
</dbReference>
<dbReference type="OrthoDB" id="9793589at2"/>
<evidence type="ECO:0000313" key="10">
    <source>
        <dbReference type="Proteomes" id="UP000305778"/>
    </source>
</evidence>
<dbReference type="Proteomes" id="UP000305778">
    <property type="component" value="Unassembled WGS sequence"/>
</dbReference>
<dbReference type="Gene3D" id="1.20.1530.20">
    <property type="match status" value="1"/>
</dbReference>
<evidence type="ECO:0000256" key="2">
    <source>
        <dbReference type="ARBA" id="ARBA00022448"/>
    </source>
</evidence>
<sequence>MFLYVGLVIVPVAGAVLVLRAHSGGPAPGAHAPSAVATADPFPKLLIALPVILLVCRLCAGLFGRMSQPRVIGEIFAGVLLGPSLLGLLWPAGYEWLFPPYLAPTLNILAQVGLVLFMFLVGYELDVGLIRGRGAAAVTVSQVSIALPFASGVILAIAMYRSLSLPGVSFATFALFLAVSMSVTAFPVLARLLVDRGLDRTPLGSLSLACAAMDDIAAWCLLAVVVATATNSSLAGVAVTLAELVAFVALMFLVVRPLLAKLVKSEAGQQVLLPVMVSAVLLSALGTQKIGVHAIFGAFLLGVVSPRGDGNVDRVIEPVRTFTMTVLLPLFFVYTGLRTKFALLGTDLRLWGWCLLVIVVAVLGKGVGSTVAAHTAGIDWRESLSLGALMNCRGLTELVVLNVGLDLGMISPTVFAILVMMTLVSTVMTAPALSLIQRIRPGGPRKAL</sequence>
<evidence type="ECO:0000256" key="3">
    <source>
        <dbReference type="ARBA" id="ARBA00022692"/>
    </source>
</evidence>
<dbReference type="InterPro" id="IPR006153">
    <property type="entry name" value="Cation/H_exchanger_TM"/>
</dbReference>
<feature type="transmembrane region" description="Helical" evidence="7">
    <location>
        <begin position="414"/>
        <end position="436"/>
    </location>
</feature>
<evidence type="ECO:0000256" key="5">
    <source>
        <dbReference type="ARBA" id="ARBA00023065"/>
    </source>
</evidence>
<feature type="transmembrane region" description="Helical" evidence="7">
    <location>
        <begin position="170"/>
        <end position="194"/>
    </location>
</feature>
<feature type="transmembrane region" description="Helical" evidence="7">
    <location>
        <begin position="321"/>
        <end position="338"/>
    </location>
</feature>
<reference evidence="9 10" key="1">
    <citation type="submission" date="2019-04" db="EMBL/GenBank/DDBJ databases">
        <title>Streptomyces oryziradicis sp. nov., a novel actinomycete isolated from rhizosphere soil of rice (Oryza sativa L.).</title>
        <authorList>
            <person name="Li C."/>
        </authorList>
    </citation>
    <scope>NUCLEOTIDE SEQUENCE [LARGE SCALE GENOMIC DNA]</scope>
    <source>
        <strain evidence="9 10">NEAU-C40</strain>
    </source>
</reference>
<evidence type="ECO:0000256" key="4">
    <source>
        <dbReference type="ARBA" id="ARBA00022989"/>
    </source>
</evidence>
<comment type="subcellular location">
    <subcellularLocation>
        <location evidence="1">Membrane</location>
        <topology evidence="1">Multi-pass membrane protein</topology>
    </subcellularLocation>
</comment>
<keyword evidence="6 7" id="KW-0472">Membrane</keyword>
<name>A0A4U0SPV5_9ACTN</name>
<evidence type="ECO:0000313" key="9">
    <source>
        <dbReference type="EMBL" id="TKA11328.1"/>
    </source>
</evidence>
<keyword evidence="4 7" id="KW-1133">Transmembrane helix</keyword>
<dbReference type="GO" id="GO:1902600">
    <property type="term" value="P:proton transmembrane transport"/>
    <property type="evidence" value="ECO:0007669"/>
    <property type="project" value="InterPro"/>
</dbReference>
<feature type="domain" description="Cation/H+ exchanger transmembrane" evidence="8">
    <location>
        <begin position="53"/>
        <end position="431"/>
    </location>
</feature>
<keyword evidence="3 7" id="KW-0812">Transmembrane</keyword>
<feature type="transmembrane region" description="Helical" evidence="7">
    <location>
        <begin position="206"/>
        <end position="229"/>
    </location>
</feature>
<comment type="caution">
    <text evidence="9">The sequence shown here is derived from an EMBL/GenBank/DDBJ whole genome shotgun (WGS) entry which is preliminary data.</text>
</comment>
<proteinExistence type="predicted"/>
<feature type="transmembrane region" description="Helical" evidence="7">
    <location>
        <begin position="71"/>
        <end position="90"/>
    </location>
</feature>
<dbReference type="Pfam" id="PF00999">
    <property type="entry name" value="Na_H_Exchanger"/>
    <property type="match status" value="1"/>
</dbReference>
<organism evidence="9 10">
    <name type="scientific">Actinacidiphila oryziradicis</name>
    <dbReference type="NCBI Taxonomy" id="2571141"/>
    <lineage>
        <taxon>Bacteria</taxon>
        <taxon>Bacillati</taxon>
        <taxon>Actinomycetota</taxon>
        <taxon>Actinomycetes</taxon>
        <taxon>Kitasatosporales</taxon>
        <taxon>Streptomycetaceae</taxon>
        <taxon>Actinacidiphila</taxon>
    </lineage>
</organism>
<dbReference type="AlphaFoldDB" id="A0A4U0SPV5"/>
<keyword evidence="10" id="KW-1185">Reference proteome</keyword>
<feature type="transmembrane region" description="Helical" evidence="7">
    <location>
        <begin position="102"/>
        <end position="123"/>
    </location>
</feature>